<keyword evidence="1" id="KW-0961">Cell wall biogenesis/degradation</keyword>
<dbReference type="EMBL" id="BMES01000003">
    <property type="protein sequence ID" value="GGH33581.1"/>
    <property type="molecule type" value="Genomic_DNA"/>
</dbReference>
<evidence type="ECO:0000256" key="1">
    <source>
        <dbReference type="PROSITE-ProRule" id="PRU01373"/>
    </source>
</evidence>
<keyword evidence="1" id="KW-0133">Cell shape</keyword>
<reference evidence="3" key="2">
    <citation type="submission" date="2020-09" db="EMBL/GenBank/DDBJ databases">
        <authorList>
            <person name="Sun Q."/>
            <person name="Zhou Y."/>
        </authorList>
    </citation>
    <scope>NUCLEOTIDE SEQUENCE</scope>
    <source>
        <strain evidence="3">CGMCC 1.12214</strain>
    </source>
</reference>
<proteinExistence type="predicted"/>
<evidence type="ECO:0000313" key="3">
    <source>
        <dbReference type="EMBL" id="GGH33581.1"/>
    </source>
</evidence>
<dbReference type="Pfam" id="PF03734">
    <property type="entry name" value="YkuD"/>
    <property type="match status" value="1"/>
</dbReference>
<comment type="pathway">
    <text evidence="1">Cell wall biogenesis; peptidoglycan biosynthesis.</text>
</comment>
<comment type="caution">
    <text evidence="3">The sequence shown here is derived from an EMBL/GenBank/DDBJ whole genome shotgun (WGS) entry which is preliminary data.</text>
</comment>
<feature type="active site" description="Proton donor/acceptor" evidence="1">
    <location>
        <position position="141"/>
    </location>
</feature>
<dbReference type="Proteomes" id="UP000603912">
    <property type="component" value="Unassembled WGS sequence"/>
</dbReference>
<evidence type="ECO:0000259" key="2">
    <source>
        <dbReference type="PROSITE" id="PS52029"/>
    </source>
</evidence>
<dbReference type="PANTHER" id="PTHR38589">
    <property type="entry name" value="BLR0621 PROTEIN"/>
    <property type="match status" value="1"/>
</dbReference>
<feature type="active site" description="Nucleophile" evidence="1">
    <location>
        <position position="153"/>
    </location>
</feature>
<sequence>MARGAPFRHIRVIRRPGCPRRGVLIAGGLVVPCALGRGGVSAAKREGDGASPRATLRPLQAFYRADHGQRPRSSLPLRPIRERDGWCDSPQDRNYNRPVALPYRASCEAMRRPDRLYDIVVDLDWNRRPAVRGRGSAIFMHVARPGFLPTEGCIALSAAVLRRLLPRLGAQTRITIT</sequence>
<dbReference type="RefSeq" id="WP_244644028.1">
    <property type="nucleotide sequence ID" value="NZ_BMES01000003.1"/>
</dbReference>
<dbReference type="GO" id="GO:0071555">
    <property type="term" value="P:cell wall organization"/>
    <property type="evidence" value="ECO:0007669"/>
    <property type="project" value="UniProtKB-UniRule"/>
</dbReference>
<name>A0A917ICD7_9HYPH</name>
<evidence type="ECO:0000313" key="4">
    <source>
        <dbReference type="Proteomes" id="UP000603912"/>
    </source>
</evidence>
<keyword evidence="4" id="KW-1185">Reference proteome</keyword>
<reference evidence="3" key="1">
    <citation type="journal article" date="2014" name="Int. J. Syst. Evol. Microbiol.">
        <title>Complete genome sequence of Corynebacterium casei LMG S-19264T (=DSM 44701T), isolated from a smear-ripened cheese.</title>
        <authorList>
            <consortium name="US DOE Joint Genome Institute (JGI-PGF)"/>
            <person name="Walter F."/>
            <person name="Albersmeier A."/>
            <person name="Kalinowski J."/>
            <person name="Ruckert C."/>
        </authorList>
    </citation>
    <scope>NUCLEOTIDE SEQUENCE</scope>
    <source>
        <strain evidence="3">CGMCC 1.12214</strain>
    </source>
</reference>
<dbReference type="GO" id="GO:0009252">
    <property type="term" value="P:peptidoglycan biosynthetic process"/>
    <property type="evidence" value="ECO:0007669"/>
    <property type="project" value="UniProtKB-KW"/>
</dbReference>
<dbReference type="PANTHER" id="PTHR38589:SF1">
    <property type="entry name" value="BLR0621 PROTEIN"/>
    <property type="match status" value="1"/>
</dbReference>
<gene>
    <name evidence="3" type="ORF">GCM10007036_46320</name>
</gene>
<accession>A0A917ICD7</accession>
<feature type="domain" description="L,D-TPase catalytic" evidence="2">
    <location>
        <begin position="1"/>
        <end position="177"/>
    </location>
</feature>
<protein>
    <recommendedName>
        <fullName evidence="2">L,D-TPase catalytic domain-containing protein</fullName>
    </recommendedName>
</protein>
<dbReference type="InterPro" id="IPR005490">
    <property type="entry name" value="LD_TPept_cat_dom"/>
</dbReference>
<keyword evidence="1" id="KW-0573">Peptidoglycan synthesis</keyword>
<dbReference type="PROSITE" id="PS52029">
    <property type="entry name" value="LD_TPASE"/>
    <property type="match status" value="1"/>
</dbReference>
<organism evidence="3 4">
    <name type="scientific">Alsobacter metallidurans</name>
    <dbReference type="NCBI Taxonomy" id="340221"/>
    <lineage>
        <taxon>Bacteria</taxon>
        <taxon>Pseudomonadati</taxon>
        <taxon>Pseudomonadota</taxon>
        <taxon>Alphaproteobacteria</taxon>
        <taxon>Hyphomicrobiales</taxon>
        <taxon>Alsobacteraceae</taxon>
        <taxon>Alsobacter</taxon>
    </lineage>
</organism>
<dbReference type="AlphaFoldDB" id="A0A917ICD7"/>
<dbReference type="GO" id="GO:0016740">
    <property type="term" value="F:transferase activity"/>
    <property type="evidence" value="ECO:0007669"/>
    <property type="project" value="InterPro"/>
</dbReference>
<dbReference type="GO" id="GO:0008360">
    <property type="term" value="P:regulation of cell shape"/>
    <property type="evidence" value="ECO:0007669"/>
    <property type="project" value="UniProtKB-UniRule"/>
</dbReference>